<dbReference type="Gene3D" id="3.10.450.10">
    <property type="match status" value="1"/>
</dbReference>
<comment type="caution">
    <text evidence="3">The sequence shown here is derived from an EMBL/GenBank/DDBJ whole genome shotgun (WGS) entry which is preliminary data.</text>
</comment>
<dbReference type="InterPro" id="IPR021827">
    <property type="entry name" value="Nup186/Nup192/Nup205"/>
</dbReference>
<accession>A0AA89B379</accession>
<evidence type="ECO:0000259" key="2">
    <source>
        <dbReference type="Pfam" id="PF17919"/>
    </source>
</evidence>
<dbReference type="InterPro" id="IPR043502">
    <property type="entry name" value="DNA/RNA_pol_sf"/>
</dbReference>
<dbReference type="NCBIfam" id="TIGR01638">
    <property type="entry name" value="Atha_cystat_rel"/>
    <property type="match status" value="1"/>
</dbReference>
<dbReference type="Proteomes" id="UP001188597">
    <property type="component" value="Unassembled WGS sequence"/>
</dbReference>
<dbReference type="InterPro" id="IPR006525">
    <property type="entry name" value="Cystatin-related_pln"/>
</dbReference>
<dbReference type="InterPro" id="IPR041577">
    <property type="entry name" value="RT_RNaseH_2"/>
</dbReference>
<gene>
    <name evidence="3" type="ORF">RJ639_042562</name>
</gene>
<evidence type="ECO:0000313" key="4">
    <source>
        <dbReference type="Proteomes" id="UP001188597"/>
    </source>
</evidence>
<dbReference type="GO" id="GO:0005643">
    <property type="term" value="C:nuclear pore"/>
    <property type="evidence" value="ECO:0007669"/>
    <property type="project" value="InterPro"/>
</dbReference>
<feature type="region of interest" description="Disordered" evidence="1">
    <location>
        <begin position="1"/>
        <end position="22"/>
    </location>
</feature>
<evidence type="ECO:0000256" key="1">
    <source>
        <dbReference type="SAM" id="MobiDB-lite"/>
    </source>
</evidence>
<proteinExistence type="predicted"/>
<reference evidence="3" key="1">
    <citation type="submission" date="2022-12" db="EMBL/GenBank/DDBJ databases">
        <title>Draft genome assemblies for two species of Escallonia (Escalloniales).</title>
        <authorList>
            <person name="Chanderbali A."/>
            <person name="Dervinis C."/>
            <person name="Anghel I."/>
            <person name="Soltis D."/>
            <person name="Soltis P."/>
            <person name="Zapata F."/>
        </authorList>
    </citation>
    <scope>NUCLEOTIDE SEQUENCE</scope>
    <source>
        <strain evidence="3">UCBG64.0493</strain>
        <tissue evidence="3">Leaf</tissue>
    </source>
</reference>
<feature type="region of interest" description="Disordered" evidence="1">
    <location>
        <begin position="368"/>
        <end position="389"/>
    </location>
</feature>
<protein>
    <recommendedName>
        <fullName evidence="2">Reverse transcriptase/retrotransposon-derived protein RNase H-like domain-containing protein</fullName>
    </recommendedName>
</protein>
<name>A0AA89B379_9ASTE</name>
<feature type="compositionally biased region" description="Polar residues" evidence="1">
    <location>
        <begin position="368"/>
        <end position="388"/>
    </location>
</feature>
<evidence type="ECO:0000313" key="3">
    <source>
        <dbReference type="EMBL" id="KAK3026070.1"/>
    </source>
</evidence>
<dbReference type="InterPro" id="IPR046350">
    <property type="entry name" value="Cystatin_sf"/>
</dbReference>
<dbReference type="SUPFAM" id="SSF54403">
    <property type="entry name" value="Cystatin/monellin"/>
    <property type="match status" value="1"/>
</dbReference>
<dbReference type="PANTHER" id="PTHR31344">
    <property type="entry name" value="NUCLEAR PORE COMPLEX PROTEIN NUP205"/>
    <property type="match status" value="1"/>
</dbReference>
<organism evidence="3 4">
    <name type="scientific">Escallonia herrerae</name>
    <dbReference type="NCBI Taxonomy" id="1293975"/>
    <lineage>
        <taxon>Eukaryota</taxon>
        <taxon>Viridiplantae</taxon>
        <taxon>Streptophyta</taxon>
        <taxon>Embryophyta</taxon>
        <taxon>Tracheophyta</taxon>
        <taxon>Spermatophyta</taxon>
        <taxon>Magnoliopsida</taxon>
        <taxon>eudicotyledons</taxon>
        <taxon>Gunneridae</taxon>
        <taxon>Pentapetalae</taxon>
        <taxon>asterids</taxon>
        <taxon>campanulids</taxon>
        <taxon>Escalloniales</taxon>
        <taxon>Escalloniaceae</taxon>
        <taxon>Escallonia</taxon>
    </lineage>
</organism>
<dbReference type="Pfam" id="PF17919">
    <property type="entry name" value="RT_RNaseH_2"/>
    <property type="match status" value="1"/>
</dbReference>
<dbReference type="SUPFAM" id="SSF56672">
    <property type="entry name" value="DNA/RNA polymerases"/>
    <property type="match status" value="1"/>
</dbReference>
<feature type="domain" description="Reverse transcriptase/retrotransposon-derived protein RNase H-like" evidence="2">
    <location>
        <begin position="173"/>
        <end position="270"/>
    </location>
</feature>
<keyword evidence="4" id="KW-1185">Reference proteome</keyword>
<dbReference type="AlphaFoldDB" id="A0AA89B379"/>
<dbReference type="EMBL" id="JAVXUP010000518">
    <property type="protein sequence ID" value="KAK3026070.1"/>
    <property type="molecule type" value="Genomic_DNA"/>
</dbReference>
<sequence length="584" mass="64440">MELAPCVPAEVSPEKHKMPEEEEEVWSEDEIDEADWNNYMTQGFDIDDFALTIAKVAFAIIVPLRDLKKQSQLMQESIISHSKDAIEMFNNLRGKKFEFVDVVKANMEGVAGIIFYITFTAKDADSKVETFQTKVFDGIPKKDGTPHVEVIVDEALAIKDQQDEHTFRRVEPTAECQASFEALKNYLIVSPFLSKPLVREELFLYLAIAESAVSAVLVREQDGNQLPIYYVSKVLQGDELCYPDTEKLVFALLVAARKLQPYFQSHSITVLTDNNGSGCHDNNNLVVVAVIAVMIDGYGDNNDACGRDNSGGHRHDNSNLMMKSHMSSFCSKALPKEPICHPFGTQKEELLQSKAAEIKDAETAASAKNLTLTRQPPSPMQKQPSNEDANACCEDIPTLCSLLSDQDAAIPGLKDQTAKAMPTLPMANPLSPSQVCPTLGAPLIKRVVNNFVPDEFCPSPIPDDVLEALDSEDALEAAEEFITSFPCIATPTTYSPPLAASLADIIGELGSQALLRSGSSVSLLRIAYTSDDELDELDSPLTSIITGNFRVSPNLRRPKWTPKQKGRPNVVRYRLLREVWIDGE</sequence>
<dbReference type="PANTHER" id="PTHR31344:SF13">
    <property type="entry name" value="EEIG1_EHBP1 PROTEIN AMINO-TERMINAL DOMAIN PROTEIN"/>
    <property type="match status" value="1"/>
</dbReference>